<evidence type="ECO:0000256" key="3">
    <source>
        <dbReference type="ARBA" id="ARBA00022737"/>
    </source>
</evidence>
<dbReference type="EMBL" id="JAHXZJ010001119">
    <property type="protein sequence ID" value="KAH0555221.1"/>
    <property type="molecule type" value="Genomic_DNA"/>
</dbReference>
<evidence type="ECO:0000259" key="6">
    <source>
        <dbReference type="Pfam" id="PF08614"/>
    </source>
</evidence>
<evidence type="ECO:0000256" key="5">
    <source>
        <dbReference type="SAM" id="Coils"/>
    </source>
</evidence>
<keyword evidence="3" id="KW-0677">Repeat</keyword>
<dbReference type="GO" id="GO:0000045">
    <property type="term" value="P:autophagosome assembly"/>
    <property type="evidence" value="ECO:0007669"/>
    <property type="project" value="InterPro"/>
</dbReference>
<dbReference type="PROSITE" id="PS50294">
    <property type="entry name" value="WD_REPEATS_REGION"/>
    <property type="match status" value="1"/>
</dbReference>
<evidence type="ECO:0000313" key="8">
    <source>
        <dbReference type="Proteomes" id="UP000826195"/>
    </source>
</evidence>
<dbReference type="PANTHER" id="PTHR19878:SF8">
    <property type="entry name" value="AUTOPHAGY-RELATED 16, ISOFORM F"/>
    <property type="match status" value="1"/>
</dbReference>
<dbReference type="GO" id="GO:0034045">
    <property type="term" value="C:phagophore assembly site membrane"/>
    <property type="evidence" value="ECO:0007669"/>
    <property type="project" value="TreeGrafter"/>
</dbReference>
<gene>
    <name evidence="7" type="ORF">KQX54_016164</name>
</gene>
<comment type="similarity">
    <text evidence="1">Belongs to the WD repeat ATG16 family.</text>
</comment>
<sequence length="343" mass="38517">MASIDPLIRGEIKDWRKNIINQLRNRNKSQTRCFADLIYLHNRLFESTNTLRGENLQLTVAIEKLKCEVVGTGTGTGANAALEARLLAQAEELTMLHRRRGEHTQQIVDLNNKMQDMMKDLQSKESSLAESLELNASLRAELNTCVNRERELAEANQMLRDEYQALQLAFASLEEKLRKAQEENRQLVERLIKCKTKDAEKMNEENDNFLKKRQAKVQKDLEDAARDTRAISPERTSVKEGIPGLPTAVPTDVAVKFSAHDGEVSAVKWSPVDRILATGGADRKVKLWDISKGTFESKGMLIGSNASVMSVDFDSTGTLILGASNDFASRVWSVNDLRLRVSF</sequence>
<dbReference type="PROSITE" id="PS50082">
    <property type="entry name" value="WD_REPEATS_2"/>
    <property type="match status" value="2"/>
</dbReference>
<dbReference type="CDD" id="cd22887">
    <property type="entry name" value="Atg16_CCD"/>
    <property type="match status" value="1"/>
</dbReference>
<dbReference type="AlphaFoldDB" id="A0AAV7IQI0"/>
<dbReference type="GO" id="GO:0000421">
    <property type="term" value="C:autophagosome membrane"/>
    <property type="evidence" value="ECO:0007669"/>
    <property type="project" value="TreeGrafter"/>
</dbReference>
<accession>A0AAV7IQI0</accession>
<feature type="repeat" description="WD" evidence="4">
    <location>
        <begin position="257"/>
        <end position="298"/>
    </location>
</feature>
<evidence type="ECO:0000256" key="4">
    <source>
        <dbReference type="PROSITE-ProRule" id="PRU00221"/>
    </source>
</evidence>
<feature type="repeat" description="WD" evidence="4">
    <location>
        <begin position="301"/>
        <end position="342"/>
    </location>
</feature>
<dbReference type="InterPro" id="IPR019775">
    <property type="entry name" value="WD40_repeat_CS"/>
</dbReference>
<dbReference type="GO" id="GO:0043495">
    <property type="term" value="F:protein-membrane adaptor activity"/>
    <property type="evidence" value="ECO:0007669"/>
    <property type="project" value="TreeGrafter"/>
</dbReference>
<keyword evidence="5" id="KW-0175">Coiled coil</keyword>
<dbReference type="InterPro" id="IPR045160">
    <property type="entry name" value="ATG16"/>
</dbReference>
<dbReference type="InterPro" id="IPR036322">
    <property type="entry name" value="WD40_repeat_dom_sf"/>
</dbReference>
<reference evidence="7 8" key="1">
    <citation type="journal article" date="2021" name="J. Hered.">
        <title>A chromosome-level genome assembly of the parasitoid wasp, Cotesia glomerata (Hymenoptera: Braconidae).</title>
        <authorList>
            <person name="Pinto B.J."/>
            <person name="Weis J.J."/>
            <person name="Gamble T."/>
            <person name="Ode P.J."/>
            <person name="Paul R."/>
            <person name="Zaspel J.M."/>
        </authorList>
    </citation>
    <scope>NUCLEOTIDE SEQUENCE [LARGE SCALE GENOMIC DNA]</scope>
    <source>
        <strain evidence="7">CgM1</strain>
    </source>
</reference>
<dbReference type="Pfam" id="PF08614">
    <property type="entry name" value="ATG16"/>
    <property type="match status" value="1"/>
</dbReference>
<protein>
    <recommendedName>
        <fullName evidence="6">Autophagy-related protein 16 domain-containing protein</fullName>
    </recommendedName>
</protein>
<dbReference type="Pfam" id="PF00400">
    <property type="entry name" value="WD40"/>
    <property type="match status" value="2"/>
</dbReference>
<dbReference type="PANTHER" id="PTHR19878">
    <property type="entry name" value="AUTOPHAGY PROTEIN 16-LIKE"/>
    <property type="match status" value="1"/>
</dbReference>
<feature type="domain" description="Autophagy-related protein 16" evidence="6">
    <location>
        <begin position="19"/>
        <end position="203"/>
    </location>
</feature>
<dbReference type="SMART" id="SM00320">
    <property type="entry name" value="WD40"/>
    <property type="match status" value="2"/>
</dbReference>
<dbReference type="Gene3D" id="2.130.10.10">
    <property type="entry name" value="YVTN repeat-like/Quinoprotein amine dehydrogenase"/>
    <property type="match status" value="1"/>
</dbReference>
<dbReference type="InterPro" id="IPR013923">
    <property type="entry name" value="Autophagy-rel_prot_16_dom"/>
</dbReference>
<evidence type="ECO:0000256" key="2">
    <source>
        <dbReference type="ARBA" id="ARBA00022574"/>
    </source>
</evidence>
<feature type="coiled-coil region" evidence="5">
    <location>
        <begin position="100"/>
        <end position="212"/>
    </location>
</feature>
<dbReference type="Proteomes" id="UP000826195">
    <property type="component" value="Unassembled WGS sequence"/>
</dbReference>
<evidence type="ECO:0000313" key="7">
    <source>
        <dbReference type="EMBL" id="KAH0555221.1"/>
    </source>
</evidence>
<proteinExistence type="inferred from homology"/>
<dbReference type="PROSITE" id="PS00678">
    <property type="entry name" value="WD_REPEATS_1"/>
    <property type="match status" value="1"/>
</dbReference>
<dbReference type="SUPFAM" id="SSF50978">
    <property type="entry name" value="WD40 repeat-like"/>
    <property type="match status" value="1"/>
</dbReference>
<name>A0AAV7IQI0_COTGL</name>
<evidence type="ECO:0000256" key="1">
    <source>
        <dbReference type="ARBA" id="ARBA00009271"/>
    </source>
</evidence>
<comment type="caution">
    <text evidence="7">The sequence shown here is derived from an EMBL/GenBank/DDBJ whole genome shotgun (WGS) entry which is preliminary data.</text>
</comment>
<dbReference type="InterPro" id="IPR015943">
    <property type="entry name" value="WD40/YVTN_repeat-like_dom_sf"/>
</dbReference>
<organism evidence="7 8">
    <name type="scientific">Cotesia glomerata</name>
    <name type="common">Lepidopteran parasitic wasp</name>
    <name type="synonym">Apanteles glomeratus</name>
    <dbReference type="NCBI Taxonomy" id="32391"/>
    <lineage>
        <taxon>Eukaryota</taxon>
        <taxon>Metazoa</taxon>
        <taxon>Ecdysozoa</taxon>
        <taxon>Arthropoda</taxon>
        <taxon>Hexapoda</taxon>
        <taxon>Insecta</taxon>
        <taxon>Pterygota</taxon>
        <taxon>Neoptera</taxon>
        <taxon>Endopterygota</taxon>
        <taxon>Hymenoptera</taxon>
        <taxon>Apocrita</taxon>
        <taxon>Ichneumonoidea</taxon>
        <taxon>Braconidae</taxon>
        <taxon>Microgastrinae</taxon>
        <taxon>Cotesia</taxon>
    </lineage>
</organism>
<dbReference type="GO" id="GO:0034274">
    <property type="term" value="C:Atg12-Atg5-Atg16 complex"/>
    <property type="evidence" value="ECO:0007669"/>
    <property type="project" value="TreeGrafter"/>
</dbReference>
<dbReference type="InterPro" id="IPR001680">
    <property type="entry name" value="WD40_rpt"/>
</dbReference>
<keyword evidence="2 4" id="KW-0853">WD repeat</keyword>
<keyword evidence="8" id="KW-1185">Reference proteome</keyword>